<comment type="caution">
    <text evidence="10">The sequence shown here is derived from an EMBL/GenBank/DDBJ whole genome shotgun (WGS) entry which is preliminary data.</text>
</comment>
<feature type="transmembrane region" description="Helical" evidence="9">
    <location>
        <begin position="42"/>
        <end position="60"/>
    </location>
</feature>
<accession>A0A4R8QJZ3</accession>
<keyword evidence="4 8" id="KW-0479">Metal-binding</keyword>
<evidence type="ECO:0000256" key="6">
    <source>
        <dbReference type="ARBA" id="ARBA00023004"/>
    </source>
</evidence>
<feature type="transmembrane region" description="Helical" evidence="9">
    <location>
        <begin position="72"/>
        <end position="93"/>
    </location>
</feature>
<protein>
    <submittedName>
        <fullName evidence="10">Cytochrome P450 monooxygenase orf5</fullName>
    </submittedName>
</protein>
<dbReference type="SUPFAM" id="SSF48264">
    <property type="entry name" value="Cytochrome P450"/>
    <property type="match status" value="1"/>
</dbReference>
<comment type="cofactor">
    <cofactor evidence="1 8">
        <name>heme</name>
        <dbReference type="ChEBI" id="CHEBI:30413"/>
    </cofactor>
</comment>
<dbReference type="EMBL" id="QAPG01000011">
    <property type="protein sequence ID" value="TDZ39277.1"/>
    <property type="molecule type" value="Genomic_DNA"/>
</dbReference>
<evidence type="ECO:0000256" key="8">
    <source>
        <dbReference type="PIRSR" id="PIRSR602401-1"/>
    </source>
</evidence>
<name>A0A4R8QJZ3_9PEZI</name>
<dbReference type="InterPro" id="IPR001128">
    <property type="entry name" value="Cyt_P450"/>
</dbReference>
<keyword evidence="11" id="KW-1185">Reference proteome</keyword>
<dbReference type="PANTHER" id="PTHR24305:SF187">
    <property type="entry name" value="P450, PUTATIVE (EUROFUNG)-RELATED"/>
    <property type="match status" value="1"/>
</dbReference>
<dbReference type="Pfam" id="PF00067">
    <property type="entry name" value="p450"/>
    <property type="match status" value="2"/>
</dbReference>
<gene>
    <name evidence="10" type="ORF">C8035_v006372</name>
</gene>
<dbReference type="GO" id="GO:0005506">
    <property type="term" value="F:iron ion binding"/>
    <property type="evidence" value="ECO:0007669"/>
    <property type="project" value="InterPro"/>
</dbReference>
<dbReference type="InterPro" id="IPR050121">
    <property type="entry name" value="Cytochrome_P450_monoxygenase"/>
</dbReference>
<dbReference type="Gene3D" id="1.10.630.10">
    <property type="entry name" value="Cytochrome P450"/>
    <property type="match status" value="1"/>
</dbReference>
<evidence type="ECO:0000256" key="3">
    <source>
        <dbReference type="ARBA" id="ARBA00022617"/>
    </source>
</evidence>
<dbReference type="AlphaFoldDB" id="A0A4R8QJZ3"/>
<evidence type="ECO:0000256" key="7">
    <source>
        <dbReference type="ARBA" id="ARBA00023033"/>
    </source>
</evidence>
<evidence type="ECO:0000256" key="9">
    <source>
        <dbReference type="SAM" id="Phobius"/>
    </source>
</evidence>
<keyword evidence="9" id="KW-0812">Transmembrane</keyword>
<dbReference type="InterPro" id="IPR036396">
    <property type="entry name" value="Cyt_P450_sf"/>
</dbReference>
<dbReference type="PRINTS" id="PR00463">
    <property type="entry name" value="EP450I"/>
</dbReference>
<keyword evidence="9" id="KW-0472">Membrane</keyword>
<comment type="similarity">
    <text evidence="2">Belongs to the cytochrome P450 family.</text>
</comment>
<keyword evidence="6 8" id="KW-0408">Iron</keyword>
<feature type="binding site" description="axial binding residue" evidence="8">
    <location>
        <position position="520"/>
    </location>
    <ligand>
        <name>heme</name>
        <dbReference type="ChEBI" id="CHEBI:30413"/>
    </ligand>
    <ligandPart>
        <name>Fe</name>
        <dbReference type="ChEBI" id="CHEBI:18248"/>
    </ligandPart>
</feature>
<evidence type="ECO:0000256" key="2">
    <source>
        <dbReference type="ARBA" id="ARBA00010617"/>
    </source>
</evidence>
<sequence length="580" mass="66389">MQDILLARVASLADGVDPYCAAAAAVGVASHWLYYIRGPRSMDVMGIFIFHAVASSLLLARTLSSRGLYDGLVSYVLISGSYFLALFTSIGIYRTMFHPLRHFRGPWQSKITKLYIPWLNRHWRVHDRFVEMHDQHGDFVRVSPNDISVLNLDAFNKIHGPQSKCSKRNTGMYDGLETKGELNLDAVWDNEAHRDRRKVWDQALGSKALEKYEEETRKVIRTWLSRLSELVGKPVDTSHYATLIPFDNMGRIAFSRDFGTVKEGREDRMLDIIETTFKIAARLGQLPWPLVFMGKLPRFGMQKEFEDLGVRLINERVDADTDDTHDMLRYFIDDHRSEKPRTFKNMNILFADSQAILIGATQVYTVDTRKLGLFFADLCPRDTIACTLGYVFYYIARDAAVRQRLFDEIAPTHGKTVPGEFSVNDLNKLEFLEAVINETLRMHAPAAINGPRLAPPEGVTIDGTYIPGGVTLITPIHAYHRSPKYWKQPNEFVPERWTTRPDLIIDRKAFVPFHYGRFDCVGRRLALNVLRLTIAYTLWNYDFRLAPGTDGTTIEKDARFQLIVKPGKLECVFNRREAEA</sequence>
<dbReference type="PANTHER" id="PTHR24305">
    <property type="entry name" value="CYTOCHROME P450"/>
    <property type="match status" value="1"/>
</dbReference>
<proteinExistence type="inferred from homology"/>
<dbReference type="GO" id="GO:0020037">
    <property type="term" value="F:heme binding"/>
    <property type="evidence" value="ECO:0007669"/>
    <property type="project" value="InterPro"/>
</dbReference>
<keyword evidence="3 8" id="KW-0349">Heme</keyword>
<keyword evidence="7 10" id="KW-0503">Monooxygenase</keyword>
<keyword evidence="9" id="KW-1133">Transmembrane helix</keyword>
<organism evidence="10 11">
    <name type="scientific">Colletotrichum spinosum</name>
    <dbReference type="NCBI Taxonomy" id="1347390"/>
    <lineage>
        <taxon>Eukaryota</taxon>
        <taxon>Fungi</taxon>
        <taxon>Dikarya</taxon>
        <taxon>Ascomycota</taxon>
        <taxon>Pezizomycotina</taxon>
        <taxon>Sordariomycetes</taxon>
        <taxon>Hypocreomycetidae</taxon>
        <taxon>Glomerellales</taxon>
        <taxon>Glomerellaceae</taxon>
        <taxon>Colletotrichum</taxon>
        <taxon>Colletotrichum orbiculare species complex</taxon>
    </lineage>
</organism>
<evidence type="ECO:0000313" key="11">
    <source>
        <dbReference type="Proteomes" id="UP000295083"/>
    </source>
</evidence>
<evidence type="ECO:0000256" key="5">
    <source>
        <dbReference type="ARBA" id="ARBA00023002"/>
    </source>
</evidence>
<evidence type="ECO:0000256" key="4">
    <source>
        <dbReference type="ARBA" id="ARBA00022723"/>
    </source>
</evidence>
<dbReference type="PRINTS" id="PR00385">
    <property type="entry name" value="P450"/>
</dbReference>
<dbReference type="InterPro" id="IPR002401">
    <property type="entry name" value="Cyt_P450_E_grp-I"/>
</dbReference>
<dbReference type="GO" id="GO:0016705">
    <property type="term" value="F:oxidoreductase activity, acting on paired donors, with incorporation or reduction of molecular oxygen"/>
    <property type="evidence" value="ECO:0007669"/>
    <property type="project" value="InterPro"/>
</dbReference>
<dbReference type="Proteomes" id="UP000295083">
    <property type="component" value="Unassembled WGS sequence"/>
</dbReference>
<keyword evidence="5" id="KW-0560">Oxidoreductase</keyword>
<dbReference type="GO" id="GO:0004497">
    <property type="term" value="F:monooxygenase activity"/>
    <property type="evidence" value="ECO:0007669"/>
    <property type="project" value="UniProtKB-KW"/>
</dbReference>
<evidence type="ECO:0000313" key="10">
    <source>
        <dbReference type="EMBL" id="TDZ39277.1"/>
    </source>
</evidence>
<reference evidence="10 11" key="1">
    <citation type="submission" date="2018-11" db="EMBL/GenBank/DDBJ databases">
        <title>Genome sequence and assembly of Colletotrichum spinosum.</title>
        <authorList>
            <person name="Gan P."/>
            <person name="Shirasu K."/>
        </authorList>
    </citation>
    <scope>NUCLEOTIDE SEQUENCE [LARGE SCALE GENOMIC DNA]</scope>
    <source>
        <strain evidence="10 11">CBS 515.97</strain>
    </source>
</reference>
<evidence type="ECO:0000256" key="1">
    <source>
        <dbReference type="ARBA" id="ARBA00001971"/>
    </source>
</evidence>